<dbReference type="STRING" id="282199.GCA_001049735_02295"/>
<sequence length="111" mass="12507">MSDRQKFKSKMKRLAKQQRRAGYYRTQSVNHDGMVLGRAPARGGFPWHLVLLAAAAFWLFKAFAYTTNGPAAYVERVEDLQSSGGLGGFAAWMMQADSLTIWIARYLQAFV</sequence>
<dbReference type="EMBL" id="CVQV01000013">
    <property type="protein sequence ID" value="CRK76239.1"/>
    <property type="molecule type" value="Genomic_DNA"/>
</dbReference>
<name>A0A0U1NP18_9RHOB</name>
<keyword evidence="3" id="KW-1185">Reference proteome</keyword>
<organism evidence="2 3">
    <name type="scientific">Nereida ignava</name>
    <dbReference type="NCBI Taxonomy" id="282199"/>
    <lineage>
        <taxon>Bacteria</taxon>
        <taxon>Pseudomonadati</taxon>
        <taxon>Pseudomonadota</taxon>
        <taxon>Alphaproteobacteria</taxon>
        <taxon>Rhodobacterales</taxon>
        <taxon>Roseobacteraceae</taxon>
        <taxon>Nereida</taxon>
    </lineage>
</organism>
<evidence type="ECO:0000256" key="1">
    <source>
        <dbReference type="SAM" id="MobiDB-lite"/>
    </source>
</evidence>
<reference evidence="2 3" key="1">
    <citation type="submission" date="2015-04" db="EMBL/GenBank/DDBJ databases">
        <authorList>
            <person name="Syromyatnikov M.Y."/>
            <person name="Popov V.N."/>
        </authorList>
    </citation>
    <scope>NUCLEOTIDE SEQUENCE [LARGE SCALE GENOMIC DNA]</scope>
    <source>
        <strain evidence="2 3">CECT 5292</strain>
    </source>
</reference>
<feature type="region of interest" description="Disordered" evidence="1">
    <location>
        <begin position="1"/>
        <end position="22"/>
    </location>
</feature>
<feature type="compositionally biased region" description="Basic residues" evidence="1">
    <location>
        <begin position="7"/>
        <end position="19"/>
    </location>
</feature>
<protein>
    <submittedName>
        <fullName evidence="2">Uncharacterized protein</fullName>
    </submittedName>
</protein>
<dbReference type="Proteomes" id="UP000048949">
    <property type="component" value="Unassembled WGS sequence"/>
</dbReference>
<accession>A0A0U1NP18</accession>
<dbReference type="AlphaFoldDB" id="A0A0U1NP18"/>
<proteinExistence type="predicted"/>
<evidence type="ECO:0000313" key="3">
    <source>
        <dbReference type="Proteomes" id="UP000048949"/>
    </source>
</evidence>
<gene>
    <name evidence="2" type="ORF">NIG5292_02296</name>
</gene>
<dbReference type="RefSeq" id="WP_048599637.1">
    <property type="nucleotide sequence ID" value="NZ_CBFHGK010000007.1"/>
</dbReference>
<evidence type="ECO:0000313" key="2">
    <source>
        <dbReference type="EMBL" id="CRK76239.1"/>
    </source>
</evidence>
<dbReference type="OrthoDB" id="7866534at2"/>